<comment type="similarity">
    <text evidence="2">Belongs to the BshC family.</text>
</comment>
<dbReference type="InterPro" id="IPR011199">
    <property type="entry name" value="Bacillithiol_biosynth_BshC"/>
</dbReference>
<evidence type="ECO:0000256" key="2">
    <source>
        <dbReference type="HAMAP-Rule" id="MF_01867"/>
    </source>
</evidence>
<dbReference type="Pfam" id="PF24850">
    <property type="entry name" value="CC_BshC"/>
    <property type="match status" value="1"/>
</dbReference>
<reference evidence="5 6" key="1">
    <citation type="submission" date="2015-11" db="EMBL/GenBank/DDBJ databases">
        <title>Genome Sequence of Bacillus simplex strain VanAntwerpen2.</title>
        <authorList>
            <person name="Couger M.B."/>
        </authorList>
    </citation>
    <scope>NUCLEOTIDE SEQUENCE [LARGE SCALE GENOMIC DNA]</scope>
    <source>
        <strain evidence="5 6">VanAntwerpen02</strain>
    </source>
</reference>
<dbReference type="HAMAP" id="MF_01867">
    <property type="entry name" value="BshC"/>
    <property type="match status" value="1"/>
</dbReference>
<feature type="domain" description="Bacillithiol biosynthesis BshC N-terminal Rossmann-like" evidence="3">
    <location>
        <begin position="1"/>
        <end position="381"/>
    </location>
</feature>
<dbReference type="RefSeq" id="WP_061144059.1">
    <property type="nucleotide sequence ID" value="NZ_LNNH01000051.1"/>
</dbReference>
<keyword evidence="6" id="KW-1185">Reference proteome</keyword>
<keyword evidence="1 2" id="KW-0436">Ligase</keyword>
<dbReference type="EMBL" id="LNNH01000051">
    <property type="protein sequence ID" value="KWW11557.1"/>
    <property type="molecule type" value="Genomic_DNA"/>
</dbReference>
<sequence>MEMKDLALPSLNRFASDYLQNHLEAEDYFHYDLSKPAIYRDRYNELMNRAFSRRELSDYIQRYMSRFSSSEGVKGNIERLRRDDSVVVIGGQQAGLLSGPLYTIHKVISIIKLAEEQEKELGRPVIPVFWIAGEDHDLAEVNHVYVMKNGKPHKKTYPSYQPYKTMVSDVELETEKAEKWFEEIIETYGETAFTNKLLINMKETIKESKTFVDFFARLIHEWFHEYGLLLVDAADPDLRQIEKGHFVSMIQKSERIAEVVEDQQAFMQAKGYPKMIEMDRHAANLFYYDPEKKDRCLLERVEGGFSGKTAEASFSEAELLMIAQNHPERLSNNVITRPLMQEMLFPVLAFISGPGEIAYWAELKRAFELFSMKMPPIIPRLNITIVERGVLTDLEEMELTLETVLTEGTANAVKRYLEAVEDEKTADLFGKLKSQLEENHKKLSDHAVSLDKGIEPMLNKNMEFIQKQLDFIYGKIGDRTKERHAVTLKKYERIAHSLYPLESPQERIWNAFYYLNQYGTEFISDIMKLDYQFNNQHKLIFI</sequence>
<name>A0A109MSZ9_9BACI</name>
<dbReference type="NCBIfam" id="TIGR03998">
    <property type="entry name" value="thiol_BshC"/>
    <property type="match status" value="1"/>
</dbReference>
<dbReference type="PIRSF" id="PIRSF012535">
    <property type="entry name" value="UCP012535"/>
    <property type="match status" value="1"/>
</dbReference>
<dbReference type="Proteomes" id="UP000064189">
    <property type="component" value="Unassembled WGS sequence"/>
</dbReference>
<dbReference type="EC" id="6.-.-.-" evidence="2"/>
<proteinExistence type="inferred from homology"/>
<dbReference type="InterPro" id="IPR055399">
    <property type="entry name" value="CC_BshC"/>
</dbReference>
<evidence type="ECO:0000259" key="4">
    <source>
        <dbReference type="Pfam" id="PF24850"/>
    </source>
</evidence>
<evidence type="ECO:0000259" key="3">
    <source>
        <dbReference type="Pfam" id="PF10079"/>
    </source>
</evidence>
<organism evidence="5 6">
    <name type="scientific">Peribacillus simplex</name>
    <dbReference type="NCBI Taxonomy" id="1478"/>
    <lineage>
        <taxon>Bacteria</taxon>
        <taxon>Bacillati</taxon>
        <taxon>Bacillota</taxon>
        <taxon>Bacilli</taxon>
        <taxon>Bacillales</taxon>
        <taxon>Bacillaceae</taxon>
        <taxon>Peribacillus</taxon>
    </lineage>
</organism>
<comment type="function">
    <text evidence="2">Involved in bacillithiol (BSH) biosynthesis. May catalyze the last step of the pathway, the addition of cysteine to glucosamine malate (GlcN-Mal) to generate BSH.</text>
</comment>
<evidence type="ECO:0000313" key="6">
    <source>
        <dbReference type="Proteomes" id="UP000064189"/>
    </source>
</evidence>
<accession>A0A109MSZ9</accession>
<protein>
    <recommendedName>
        <fullName evidence="2">Putative cysteine ligase BshC</fullName>
        <ecNumber evidence="2">6.-.-.-</ecNumber>
    </recommendedName>
</protein>
<feature type="domain" description="Bacillithiol biosynthesis BshC C-terminal coiled-coil" evidence="4">
    <location>
        <begin position="383"/>
        <end position="541"/>
    </location>
</feature>
<evidence type="ECO:0000313" key="5">
    <source>
        <dbReference type="EMBL" id="KWW11557.1"/>
    </source>
</evidence>
<dbReference type="InterPro" id="IPR055398">
    <property type="entry name" value="Rossmann-like_BshC"/>
</dbReference>
<gene>
    <name evidence="2" type="primary">bshC</name>
    <name evidence="5" type="ORF">AS888_00845</name>
</gene>
<comment type="caution">
    <text evidence="5">The sequence shown here is derived from an EMBL/GenBank/DDBJ whole genome shotgun (WGS) entry which is preliminary data.</text>
</comment>
<evidence type="ECO:0000256" key="1">
    <source>
        <dbReference type="ARBA" id="ARBA00022598"/>
    </source>
</evidence>
<dbReference type="GO" id="GO:0016874">
    <property type="term" value="F:ligase activity"/>
    <property type="evidence" value="ECO:0007669"/>
    <property type="project" value="UniProtKB-UniRule"/>
</dbReference>
<dbReference type="AlphaFoldDB" id="A0A109MSZ9"/>
<dbReference type="Pfam" id="PF10079">
    <property type="entry name" value="Rossmann-like_BshC"/>
    <property type="match status" value="1"/>
</dbReference>